<name>A0ABR2UP43_9PEZI</name>
<organism evidence="1 2">
    <name type="scientific">Seiridium unicorne</name>
    <dbReference type="NCBI Taxonomy" id="138068"/>
    <lineage>
        <taxon>Eukaryota</taxon>
        <taxon>Fungi</taxon>
        <taxon>Dikarya</taxon>
        <taxon>Ascomycota</taxon>
        <taxon>Pezizomycotina</taxon>
        <taxon>Sordariomycetes</taxon>
        <taxon>Xylariomycetidae</taxon>
        <taxon>Amphisphaeriales</taxon>
        <taxon>Sporocadaceae</taxon>
        <taxon>Seiridium</taxon>
    </lineage>
</organism>
<keyword evidence="2" id="KW-1185">Reference proteome</keyword>
<dbReference type="EMBL" id="JARVKF010000407">
    <property type="protein sequence ID" value="KAK9416337.1"/>
    <property type="molecule type" value="Genomic_DNA"/>
</dbReference>
<proteinExistence type="predicted"/>
<comment type="caution">
    <text evidence="1">The sequence shown here is derived from an EMBL/GenBank/DDBJ whole genome shotgun (WGS) entry which is preliminary data.</text>
</comment>
<evidence type="ECO:0000313" key="1">
    <source>
        <dbReference type="EMBL" id="KAK9416337.1"/>
    </source>
</evidence>
<accession>A0ABR2UP43</accession>
<sequence>MSVVASDTKVDAFHRFMELPVELRLKVYEHLVVISDPWACGRPLPAIFLANKKIFAEAMDVFLHNNSFHMYTETAGMEWVQFLLDTCKTGVVGNLTVFMDRVSPCWFAHMRPLLTGRLFGVKALSLRSSAVGVGRKELEYLMEELLCYLERQSDRVEYNSTSRSVILKLEKV</sequence>
<protein>
    <submittedName>
        <fullName evidence="1">F-box domain-containing protein</fullName>
    </submittedName>
</protein>
<gene>
    <name evidence="1" type="ORF">SUNI508_01754</name>
</gene>
<dbReference type="Proteomes" id="UP001408356">
    <property type="component" value="Unassembled WGS sequence"/>
</dbReference>
<evidence type="ECO:0000313" key="2">
    <source>
        <dbReference type="Proteomes" id="UP001408356"/>
    </source>
</evidence>
<reference evidence="1 2" key="1">
    <citation type="journal article" date="2024" name="J. Plant Pathol.">
        <title>Sequence and assembly of the genome of Seiridium unicorne, isolate CBS 538.82, causal agent of cypress canker disease.</title>
        <authorList>
            <person name="Scali E."/>
            <person name="Rocca G.D."/>
            <person name="Danti R."/>
            <person name="Garbelotto M."/>
            <person name="Barberini S."/>
            <person name="Baroncelli R."/>
            <person name="Emiliani G."/>
        </authorList>
    </citation>
    <scope>NUCLEOTIDE SEQUENCE [LARGE SCALE GENOMIC DNA]</scope>
    <source>
        <strain evidence="1 2">BM-138-508</strain>
    </source>
</reference>